<keyword evidence="3" id="KW-1185">Reference proteome</keyword>
<evidence type="ECO:0000313" key="3">
    <source>
        <dbReference type="Proteomes" id="UP001367676"/>
    </source>
</evidence>
<comment type="caution">
    <text evidence="2">The sequence shown here is derived from an EMBL/GenBank/DDBJ whole genome shotgun (WGS) entry which is preliminary data.</text>
</comment>
<evidence type="ECO:0000313" key="2">
    <source>
        <dbReference type="EMBL" id="KAK7586096.1"/>
    </source>
</evidence>
<dbReference type="AlphaFoldDB" id="A0AAN9TI41"/>
<proteinExistence type="predicted"/>
<dbReference type="EMBL" id="JBBCAQ010000027">
    <property type="protein sequence ID" value="KAK7586096.1"/>
    <property type="molecule type" value="Genomic_DNA"/>
</dbReference>
<sequence length="133" mass="15959">MSCTIITLTEANLMPENQYRTKTPMRRSHVNINRYFASEEPMLMKRRKPVRAQQAQRRMQNMPHPCGITVKESTPSENRFTPTFTRYSFSFQSEPDGKPNNDVWWSYPEPIFNMYYYCKLLYKSARIRYIIVN</sequence>
<organism evidence="2 3">
    <name type="scientific">Parthenolecanium corni</name>
    <dbReference type="NCBI Taxonomy" id="536013"/>
    <lineage>
        <taxon>Eukaryota</taxon>
        <taxon>Metazoa</taxon>
        <taxon>Ecdysozoa</taxon>
        <taxon>Arthropoda</taxon>
        <taxon>Hexapoda</taxon>
        <taxon>Insecta</taxon>
        <taxon>Pterygota</taxon>
        <taxon>Neoptera</taxon>
        <taxon>Paraneoptera</taxon>
        <taxon>Hemiptera</taxon>
        <taxon>Sternorrhyncha</taxon>
        <taxon>Coccoidea</taxon>
        <taxon>Coccidae</taxon>
        <taxon>Parthenolecanium</taxon>
    </lineage>
</organism>
<reference evidence="2 3" key="1">
    <citation type="submission" date="2024-03" db="EMBL/GenBank/DDBJ databases">
        <title>Adaptation during the transition from Ophiocordyceps entomopathogen to insect associate is accompanied by gene loss and intensified selection.</title>
        <authorList>
            <person name="Ward C.M."/>
            <person name="Onetto C.A."/>
            <person name="Borneman A.R."/>
        </authorList>
    </citation>
    <scope>NUCLEOTIDE SEQUENCE [LARGE SCALE GENOMIC DNA]</scope>
    <source>
        <strain evidence="2">AWRI1</strain>
        <tissue evidence="2">Single Adult Female</tissue>
    </source>
</reference>
<gene>
    <name evidence="2" type="ORF">V9T40_003972</name>
</gene>
<protein>
    <submittedName>
        <fullName evidence="2">Uncharacterized protein</fullName>
    </submittedName>
</protein>
<accession>A0AAN9TI41</accession>
<evidence type="ECO:0000256" key="1">
    <source>
        <dbReference type="SAM" id="MobiDB-lite"/>
    </source>
</evidence>
<feature type="region of interest" description="Disordered" evidence="1">
    <location>
        <begin position="56"/>
        <end position="79"/>
    </location>
</feature>
<dbReference type="Proteomes" id="UP001367676">
    <property type="component" value="Unassembled WGS sequence"/>
</dbReference>
<name>A0AAN9TI41_9HEMI</name>